<sequence length="203" mass="23077">MNNLASEPRRTSTGRRIDPGIVQINSMSDRMNHEQLRSLLAGAMDALFKEHMLNSNVPAAGIGRIFLIPKPGNGPIGYVEFLDKRYAYRLAQCLNDGSTVRAAGRRVAKIHWMLQYLSKVTWDDLTRQNKFNKAVRDKRTDLELTKLRKEDEKTMASMETAKKVRSMKQRKGGKWVDKKGKNKVVKRAGQKKSMSNVAMSKLL</sequence>
<evidence type="ECO:0000256" key="1">
    <source>
        <dbReference type="SAM" id="MobiDB-lite"/>
    </source>
</evidence>
<protein>
    <recommendedName>
        <fullName evidence="4">RRM domain-containing protein</fullName>
    </recommendedName>
</protein>
<dbReference type="GO" id="GO:0034462">
    <property type="term" value="P:small-subunit processome assembly"/>
    <property type="evidence" value="ECO:0007669"/>
    <property type="project" value="TreeGrafter"/>
</dbReference>
<feature type="compositionally biased region" description="Basic residues" evidence="1">
    <location>
        <begin position="180"/>
        <end position="190"/>
    </location>
</feature>
<dbReference type="GO" id="GO:0003723">
    <property type="term" value="F:RNA binding"/>
    <property type="evidence" value="ECO:0007669"/>
    <property type="project" value="TreeGrafter"/>
</dbReference>
<feature type="compositionally biased region" description="Basic residues" evidence="1">
    <location>
        <begin position="163"/>
        <end position="173"/>
    </location>
</feature>
<dbReference type="InterPro" id="IPR039119">
    <property type="entry name" value="ABT1/Esf2"/>
</dbReference>
<dbReference type="GO" id="GO:0000447">
    <property type="term" value="P:endonucleolytic cleavage in ITS1 to separate SSU-rRNA from 5.8S rRNA and LSU-rRNA from tricistronic rRNA transcript (SSU-rRNA, 5.8S rRNA, LSU-rRNA)"/>
    <property type="evidence" value="ECO:0007669"/>
    <property type="project" value="TreeGrafter"/>
</dbReference>
<dbReference type="GO" id="GO:0000472">
    <property type="term" value="P:endonucleolytic cleavage to generate mature 5'-end of SSU-rRNA from (SSU-rRNA, 5.8S rRNA, LSU-rRNA)"/>
    <property type="evidence" value="ECO:0007669"/>
    <property type="project" value="TreeGrafter"/>
</dbReference>
<dbReference type="PANTHER" id="PTHR12311">
    <property type="entry name" value="ACTIVATOR OF BASAL TRANSCRIPTION 1"/>
    <property type="match status" value="1"/>
</dbReference>
<evidence type="ECO:0008006" key="4">
    <source>
        <dbReference type="Google" id="ProtNLM"/>
    </source>
</evidence>
<dbReference type="GO" id="GO:0000480">
    <property type="term" value="P:endonucleolytic cleavage in 5'-ETS of tricistronic rRNA transcript (SSU-rRNA, 5.8S rRNA, LSU-rRNA)"/>
    <property type="evidence" value="ECO:0007669"/>
    <property type="project" value="TreeGrafter"/>
</dbReference>
<name>A0A8J6C0S8_9EUKA</name>
<dbReference type="PANTHER" id="PTHR12311:SF7">
    <property type="entry name" value="ACTIVATOR OF BASAL TRANSCRIPTION 1"/>
    <property type="match status" value="1"/>
</dbReference>
<proteinExistence type="predicted"/>
<feature type="region of interest" description="Disordered" evidence="1">
    <location>
        <begin position="163"/>
        <end position="203"/>
    </location>
</feature>
<dbReference type="AlphaFoldDB" id="A0A8J6C0S8"/>
<evidence type="ECO:0000313" key="2">
    <source>
        <dbReference type="EMBL" id="KAG9396891.1"/>
    </source>
</evidence>
<evidence type="ECO:0000313" key="3">
    <source>
        <dbReference type="Proteomes" id="UP000717585"/>
    </source>
</evidence>
<comment type="caution">
    <text evidence="2">The sequence shown here is derived from an EMBL/GenBank/DDBJ whole genome shotgun (WGS) entry which is preliminary data.</text>
</comment>
<organism evidence="2 3">
    <name type="scientific">Carpediemonas membranifera</name>
    <dbReference type="NCBI Taxonomy" id="201153"/>
    <lineage>
        <taxon>Eukaryota</taxon>
        <taxon>Metamonada</taxon>
        <taxon>Carpediemonas-like organisms</taxon>
        <taxon>Carpediemonas</taxon>
    </lineage>
</organism>
<keyword evidence="3" id="KW-1185">Reference proteome</keyword>
<feature type="compositionally biased region" description="Polar residues" evidence="1">
    <location>
        <begin position="192"/>
        <end position="203"/>
    </location>
</feature>
<dbReference type="GO" id="GO:0005730">
    <property type="term" value="C:nucleolus"/>
    <property type="evidence" value="ECO:0007669"/>
    <property type="project" value="TreeGrafter"/>
</dbReference>
<gene>
    <name evidence="2" type="ORF">J8273_1938</name>
</gene>
<accession>A0A8J6C0S8</accession>
<reference evidence="2" key="1">
    <citation type="submission" date="2021-05" db="EMBL/GenBank/DDBJ databases">
        <title>A free-living protist that lacks canonical eukaryotic 1 DNA replication and segregation systems.</title>
        <authorList>
            <person name="Salas-Leiva D.E."/>
            <person name="Tromer E.C."/>
            <person name="Curtis B.A."/>
            <person name="Jerlstrom-Hultqvist J."/>
            <person name="Kolisko M."/>
            <person name="Yi Z."/>
            <person name="Salas-Leiva J.S."/>
            <person name="Gallot-Lavallee L."/>
            <person name="Kops G.J.P.L."/>
            <person name="Archibald J.M."/>
            <person name="Simpson A.G.B."/>
            <person name="Roger A.J."/>
        </authorList>
    </citation>
    <scope>NUCLEOTIDE SEQUENCE</scope>
    <source>
        <strain evidence="2">BICM</strain>
    </source>
</reference>
<dbReference type="OrthoDB" id="287393at2759"/>
<dbReference type="Proteomes" id="UP000717585">
    <property type="component" value="Unassembled WGS sequence"/>
</dbReference>
<dbReference type="EMBL" id="JAHDYR010000005">
    <property type="protein sequence ID" value="KAG9396891.1"/>
    <property type="molecule type" value="Genomic_DNA"/>
</dbReference>